<dbReference type="HOGENOM" id="CLU_1562985_0_0_1"/>
<proteinExistence type="predicted"/>
<evidence type="ECO:0000313" key="1">
    <source>
        <dbReference type="EMBL" id="KDR80006.1"/>
    </source>
</evidence>
<name>A0A067TA66_GALM3</name>
<accession>A0A067TA66</accession>
<dbReference type="AlphaFoldDB" id="A0A067TA66"/>
<sequence length="171" mass="18377">MSLLKSHTPQTNSRHVVSPPHPFAGCGPAFHWISFGMWGTEPQGQTLVRETHAPLYPATLTFEHPSTPRTTMTRGSTDAAVFLKHDVVMPMRKSSGISNSTGAAAARTRHGQDNEEEQHLNTALGIPRGAATAAPMLLSLGHQHGATWSTQAIRGGDDLFVVSSTTLERTC</sequence>
<organism evidence="1 2">
    <name type="scientific">Galerina marginata (strain CBS 339.88)</name>
    <dbReference type="NCBI Taxonomy" id="685588"/>
    <lineage>
        <taxon>Eukaryota</taxon>
        <taxon>Fungi</taxon>
        <taxon>Dikarya</taxon>
        <taxon>Basidiomycota</taxon>
        <taxon>Agaricomycotina</taxon>
        <taxon>Agaricomycetes</taxon>
        <taxon>Agaricomycetidae</taxon>
        <taxon>Agaricales</taxon>
        <taxon>Agaricineae</taxon>
        <taxon>Strophariaceae</taxon>
        <taxon>Galerina</taxon>
    </lineage>
</organism>
<reference evidence="2" key="1">
    <citation type="journal article" date="2014" name="Proc. Natl. Acad. Sci. U.S.A.">
        <title>Extensive sampling of basidiomycete genomes demonstrates inadequacy of the white-rot/brown-rot paradigm for wood decay fungi.</title>
        <authorList>
            <person name="Riley R."/>
            <person name="Salamov A.A."/>
            <person name="Brown D.W."/>
            <person name="Nagy L.G."/>
            <person name="Floudas D."/>
            <person name="Held B.W."/>
            <person name="Levasseur A."/>
            <person name="Lombard V."/>
            <person name="Morin E."/>
            <person name="Otillar R."/>
            <person name="Lindquist E.A."/>
            <person name="Sun H."/>
            <person name="LaButti K.M."/>
            <person name="Schmutz J."/>
            <person name="Jabbour D."/>
            <person name="Luo H."/>
            <person name="Baker S.E."/>
            <person name="Pisabarro A.G."/>
            <person name="Walton J.D."/>
            <person name="Blanchette R.A."/>
            <person name="Henrissat B."/>
            <person name="Martin F."/>
            <person name="Cullen D."/>
            <person name="Hibbett D.S."/>
            <person name="Grigoriev I.V."/>
        </authorList>
    </citation>
    <scope>NUCLEOTIDE SEQUENCE [LARGE SCALE GENOMIC DNA]</scope>
    <source>
        <strain evidence="2">CBS 339.88</strain>
    </source>
</reference>
<keyword evidence="2" id="KW-1185">Reference proteome</keyword>
<protein>
    <submittedName>
        <fullName evidence="1">Uncharacterized protein</fullName>
    </submittedName>
</protein>
<dbReference type="Proteomes" id="UP000027222">
    <property type="component" value="Unassembled WGS sequence"/>
</dbReference>
<evidence type="ECO:0000313" key="2">
    <source>
        <dbReference type="Proteomes" id="UP000027222"/>
    </source>
</evidence>
<dbReference type="EMBL" id="KL142372">
    <property type="protein sequence ID" value="KDR80006.1"/>
    <property type="molecule type" value="Genomic_DNA"/>
</dbReference>
<gene>
    <name evidence="1" type="ORF">GALMADRAFT_1174342</name>
</gene>